<evidence type="ECO:0008006" key="3">
    <source>
        <dbReference type="Google" id="ProtNLM"/>
    </source>
</evidence>
<proteinExistence type="predicted"/>
<dbReference type="AlphaFoldDB" id="A0A455U200"/>
<sequence length="84" mass="8970">MPSTTLLMNFAYASPLITKTHEAPDTIATSHFKLLDALDSGSPAACREAIDYHIGVARKFVVKGVGETGDSSDEDSADEDILSR</sequence>
<dbReference type="EMBL" id="AP019514">
    <property type="protein sequence ID" value="BBI59667.1"/>
    <property type="molecule type" value="Genomic_DNA"/>
</dbReference>
<dbReference type="Proteomes" id="UP000320231">
    <property type="component" value="Chromosome"/>
</dbReference>
<gene>
    <name evidence="1" type="ORF">HSBAA_09730</name>
</gene>
<name>A0A455U200_9GAMM</name>
<evidence type="ECO:0000313" key="2">
    <source>
        <dbReference type="Proteomes" id="UP000320231"/>
    </source>
</evidence>
<protein>
    <recommendedName>
        <fullName evidence="3">GntR C-terminal domain-containing protein</fullName>
    </recommendedName>
</protein>
<reference evidence="1 2" key="1">
    <citation type="journal article" date="2019" name="Microbiol. Resour. Announc.">
        <title>Complete Genome Sequence of Halomonas sulfidaeris Strain Esulfide1 Isolated from a Metal Sulfide Rock at a Depth of 2,200 Meters, Obtained Using Nanopore Sequencing.</title>
        <authorList>
            <person name="Saito M."/>
            <person name="Nishigata A."/>
            <person name="Galipon J."/>
            <person name="Arakawa K."/>
        </authorList>
    </citation>
    <scope>NUCLEOTIDE SEQUENCE [LARGE SCALE GENOMIC DNA]</scope>
    <source>
        <strain evidence="1 2">ATCC BAA-803</strain>
    </source>
</reference>
<organism evidence="1 2">
    <name type="scientific">Vreelandella sulfidaeris</name>
    <dbReference type="NCBI Taxonomy" id="115553"/>
    <lineage>
        <taxon>Bacteria</taxon>
        <taxon>Pseudomonadati</taxon>
        <taxon>Pseudomonadota</taxon>
        <taxon>Gammaproteobacteria</taxon>
        <taxon>Oceanospirillales</taxon>
        <taxon>Halomonadaceae</taxon>
        <taxon>Vreelandella</taxon>
    </lineage>
</organism>
<dbReference type="KEGG" id="hsr:HSBAA_09730"/>
<accession>A0A455U200</accession>
<evidence type="ECO:0000313" key="1">
    <source>
        <dbReference type="EMBL" id="BBI59667.1"/>
    </source>
</evidence>